<reference evidence="1" key="2">
    <citation type="submission" date="2018-05" db="EMBL/GenBank/DDBJ databases">
        <title>OgluRS3 (Oryza glumaepatula Reference Sequence Version 3).</title>
        <authorList>
            <person name="Zhang J."/>
            <person name="Kudrna D."/>
            <person name="Lee S."/>
            <person name="Talag J."/>
            <person name="Welchert J."/>
            <person name="Wing R.A."/>
        </authorList>
    </citation>
    <scope>NUCLEOTIDE SEQUENCE [LARGE SCALE GENOMIC DNA]</scope>
</reference>
<dbReference type="Gramene" id="OGLUM09G20080.3">
    <property type="protein sequence ID" value="OGLUM09G20080.3"/>
    <property type="gene ID" value="OGLUM09G20080"/>
</dbReference>
<evidence type="ECO:0000313" key="2">
    <source>
        <dbReference type="Proteomes" id="UP000026961"/>
    </source>
</evidence>
<accession>A0A0E0B6H8</accession>
<dbReference type="AlphaFoldDB" id="A0A0E0B6H8"/>
<dbReference type="EnsemblPlants" id="OGLUM09G20080.3">
    <property type="protein sequence ID" value="OGLUM09G20080.3"/>
    <property type="gene ID" value="OGLUM09G20080"/>
</dbReference>
<keyword evidence="2" id="KW-1185">Reference proteome</keyword>
<protein>
    <submittedName>
        <fullName evidence="1">Transmembrane 9 superfamily member</fullName>
    </submittedName>
</protein>
<dbReference type="Proteomes" id="UP000026961">
    <property type="component" value="Chromosome 9"/>
</dbReference>
<name>A0A0E0B6H8_9ORYZ</name>
<organism evidence="1">
    <name type="scientific">Oryza glumipatula</name>
    <dbReference type="NCBI Taxonomy" id="40148"/>
    <lineage>
        <taxon>Eukaryota</taxon>
        <taxon>Viridiplantae</taxon>
        <taxon>Streptophyta</taxon>
        <taxon>Embryophyta</taxon>
        <taxon>Tracheophyta</taxon>
        <taxon>Spermatophyta</taxon>
        <taxon>Magnoliopsida</taxon>
        <taxon>Liliopsida</taxon>
        <taxon>Poales</taxon>
        <taxon>Poaceae</taxon>
        <taxon>BOP clade</taxon>
        <taxon>Oryzoideae</taxon>
        <taxon>Oryzeae</taxon>
        <taxon>Oryzinae</taxon>
        <taxon>Oryza</taxon>
    </lineage>
</organism>
<evidence type="ECO:0000313" key="1">
    <source>
        <dbReference type="EnsemblPlants" id="OGLUM09G20080.3"/>
    </source>
</evidence>
<dbReference type="HOGENOM" id="CLU_2337073_0_0_1"/>
<reference evidence="1" key="1">
    <citation type="submission" date="2015-04" db="UniProtKB">
        <authorList>
            <consortium name="EnsemblPlants"/>
        </authorList>
    </citation>
    <scope>IDENTIFICATION</scope>
</reference>
<proteinExistence type="predicted"/>
<sequence length="98" mass="10314">MPPPAGPPDIGCLAGSNDAARMCRATWSNDEADTVNIITRNLKVQNAKKINFYPIKTPGKIHPTPQAFFLLRARVIAVAVAVAAAAAASPPPRSDPDP</sequence>